<evidence type="ECO:0000256" key="6">
    <source>
        <dbReference type="ARBA" id="ARBA00022729"/>
    </source>
</evidence>
<reference evidence="14" key="1">
    <citation type="submission" date="2022-08" db="UniProtKB">
        <authorList>
            <consortium name="EnsemblMetazoa"/>
        </authorList>
    </citation>
    <scope>IDENTIFICATION</scope>
    <source>
        <strain evidence="14">05x7-T-G4-1.051#20</strain>
    </source>
</reference>
<dbReference type="InterPro" id="IPR006028">
    <property type="entry name" value="GABAA/Glycine_rcpt"/>
</dbReference>
<sequence length="419" mass="48076">MEKLTLLGISLWILSCTERTSCSGNFTSSQKIVDTLLSNYDERVSPTDSLESGPVEDIVQLYILSLASSDETSDFTMSFFLRQRWRDIRLSHNSSGVSVLELHHKAINKVWIPDIYFVNEKTAHFHDVSVPNIMFNIFPDGRVSYSVRVTGTYTCEMDLRKYPLDIQTCHIKIESYGQSTNSLTIRWNSPPVVLSKNIKMTQFRIEKTVPFICDQQYMEYNYSCIGVNFHLSRMNGFYFIHMYVPSILIVMLSWISFWLDIEATAARISLGILTVLAMTTQNKLTGVQHVSYVTAMNVWTAVSLAFVFLGVIEYAYIHVNTRKQVKKTINEKASNSISSNIQNSNEIESEYSESNGEAKVSQESQIKIASVDDLDKKNGRKVDRLARIVFPIFYVFVNVIYWSIYTVWEPVKDEPQLIH</sequence>
<organism evidence="14 15">
    <name type="scientific">Magallana gigas</name>
    <name type="common">Pacific oyster</name>
    <name type="synonym">Crassostrea gigas</name>
    <dbReference type="NCBI Taxonomy" id="29159"/>
    <lineage>
        <taxon>Eukaryota</taxon>
        <taxon>Metazoa</taxon>
        <taxon>Spiralia</taxon>
        <taxon>Lophotrochozoa</taxon>
        <taxon>Mollusca</taxon>
        <taxon>Bivalvia</taxon>
        <taxon>Autobranchia</taxon>
        <taxon>Pteriomorphia</taxon>
        <taxon>Ostreida</taxon>
        <taxon>Ostreoidea</taxon>
        <taxon>Ostreidae</taxon>
        <taxon>Magallana</taxon>
    </lineage>
</organism>
<evidence type="ECO:0000256" key="2">
    <source>
        <dbReference type="ARBA" id="ARBA00004236"/>
    </source>
</evidence>
<feature type="domain" description="Neurotransmitter-gated ion-channel transmembrane" evidence="13">
    <location>
        <begin position="242"/>
        <end position="353"/>
    </location>
</feature>
<dbReference type="OMA" id="RSNSYMI"/>
<evidence type="ECO:0000256" key="8">
    <source>
        <dbReference type="ARBA" id="ARBA00023065"/>
    </source>
</evidence>
<feature type="transmembrane region" description="Helical" evidence="11">
    <location>
        <begin position="238"/>
        <end position="259"/>
    </location>
</feature>
<dbReference type="NCBIfam" id="TIGR00860">
    <property type="entry name" value="LIC"/>
    <property type="match status" value="1"/>
</dbReference>
<dbReference type="GO" id="GO:0005230">
    <property type="term" value="F:extracellular ligand-gated monoatomic ion channel activity"/>
    <property type="evidence" value="ECO:0007669"/>
    <property type="project" value="InterPro"/>
</dbReference>
<dbReference type="PROSITE" id="PS00236">
    <property type="entry name" value="NEUROTR_ION_CHANNEL"/>
    <property type="match status" value="1"/>
</dbReference>
<dbReference type="InterPro" id="IPR036719">
    <property type="entry name" value="Neuro-gated_channel_TM_sf"/>
</dbReference>
<keyword evidence="4" id="KW-1003">Cell membrane</keyword>
<comment type="subcellular location">
    <subcellularLocation>
        <location evidence="2">Cell membrane</location>
    </subcellularLocation>
    <subcellularLocation>
        <location evidence="1">Membrane</location>
        <topology evidence="1">Multi-pass membrane protein</topology>
    </subcellularLocation>
</comment>
<feature type="transmembrane region" description="Helical" evidence="11">
    <location>
        <begin position="296"/>
        <end position="317"/>
    </location>
</feature>
<dbReference type="InterPro" id="IPR006201">
    <property type="entry name" value="Neur_channel"/>
</dbReference>
<dbReference type="InterPro" id="IPR006029">
    <property type="entry name" value="Neurotrans-gated_channel_TM"/>
</dbReference>
<evidence type="ECO:0000256" key="1">
    <source>
        <dbReference type="ARBA" id="ARBA00004141"/>
    </source>
</evidence>
<name>A0A8W8KWD3_MAGGI</name>
<dbReference type="EnsemblMetazoa" id="G24877.1">
    <property type="protein sequence ID" value="G24877.1:cds"/>
    <property type="gene ID" value="G24877"/>
</dbReference>
<evidence type="ECO:0000256" key="5">
    <source>
        <dbReference type="ARBA" id="ARBA00022692"/>
    </source>
</evidence>
<evidence type="ECO:0000256" key="3">
    <source>
        <dbReference type="ARBA" id="ARBA00022448"/>
    </source>
</evidence>
<dbReference type="InterPro" id="IPR036734">
    <property type="entry name" value="Neur_chan_lig-bd_sf"/>
</dbReference>
<dbReference type="AlphaFoldDB" id="A0A8W8KWD3"/>
<evidence type="ECO:0000256" key="7">
    <source>
        <dbReference type="ARBA" id="ARBA00022989"/>
    </source>
</evidence>
<dbReference type="CDD" id="cd19049">
    <property type="entry name" value="LGIC_TM_anion"/>
    <property type="match status" value="1"/>
</dbReference>
<dbReference type="Gene3D" id="1.20.58.390">
    <property type="entry name" value="Neurotransmitter-gated ion-channel transmembrane domain"/>
    <property type="match status" value="1"/>
</dbReference>
<evidence type="ECO:0000256" key="11">
    <source>
        <dbReference type="RuleBase" id="RU000687"/>
    </source>
</evidence>
<dbReference type="PROSITE" id="PS51257">
    <property type="entry name" value="PROKAR_LIPOPROTEIN"/>
    <property type="match status" value="1"/>
</dbReference>
<dbReference type="Gene3D" id="2.70.170.10">
    <property type="entry name" value="Neurotransmitter-gated ion-channel ligand-binding domain"/>
    <property type="match status" value="1"/>
</dbReference>
<dbReference type="Pfam" id="PF02932">
    <property type="entry name" value="Neur_chan_memb"/>
    <property type="match status" value="1"/>
</dbReference>
<dbReference type="GO" id="GO:0005886">
    <property type="term" value="C:plasma membrane"/>
    <property type="evidence" value="ECO:0007669"/>
    <property type="project" value="UniProtKB-SubCell"/>
</dbReference>
<dbReference type="Pfam" id="PF02931">
    <property type="entry name" value="Neur_chan_LBD"/>
    <property type="match status" value="1"/>
</dbReference>
<dbReference type="Proteomes" id="UP000005408">
    <property type="component" value="Unassembled WGS sequence"/>
</dbReference>
<evidence type="ECO:0000256" key="4">
    <source>
        <dbReference type="ARBA" id="ARBA00022475"/>
    </source>
</evidence>
<evidence type="ECO:0000256" key="9">
    <source>
        <dbReference type="ARBA" id="ARBA00023136"/>
    </source>
</evidence>
<protein>
    <recommendedName>
        <fullName evidence="16">Glycine receptor subunit alphaZ1</fullName>
    </recommendedName>
</protein>
<feature type="domain" description="Neurotransmitter-gated ion-channel ligand-binding" evidence="12">
    <location>
        <begin position="30"/>
        <end position="233"/>
    </location>
</feature>
<proteinExistence type="inferred from homology"/>
<evidence type="ECO:0008006" key="16">
    <source>
        <dbReference type="Google" id="ProtNLM"/>
    </source>
</evidence>
<evidence type="ECO:0000259" key="12">
    <source>
        <dbReference type="Pfam" id="PF02931"/>
    </source>
</evidence>
<dbReference type="SUPFAM" id="SSF90112">
    <property type="entry name" value="Neurotransmitter-gated ion-channel transmembrane pore"/>
    <property type="match status" value="1"/>
</dbReference>
<dbReference type="PANTHER" id="PTHR18945">
    <property type="entry name" value="NEUROTRANSMITTER GATED ION CHANNEL"/>
    <property type="match status" value="1"/>
</dbReference>
<dbReference type="GO" id="GO:0004888">
    <property type="term" value="F:transmembrane signaling receptor activity"/>
    <property type="evidence" value="ECO:0007669"/>
    <property type="project" value="InterPro"/>
</dbReference>
<evidence type="ECO:0000259" key="13">
    <source>
        <dbReference type="Pfam" id="PF02932"/>
    </source>
</evidence>
<dbReference type="PRINTS" id="PR00252">
    <property type="entry name" value="NRIONCHANNEL"/>
</dbReference>
<keyword evidence="10 11" id="KW-0407">Ion channel</keyword>
<keyword evidence="5 11" id="KW-0812">Transmembrane</keyword>
<keyword evidence="3 11" id="KW-0813">Transport</keyword>
<feature type="transmembrane region" description="Helical" evidence="11">
    <location>
        <begin position="266"/>
        <end position="284"/>
    </location>
</feature>
<dbReference type="InterPro" id="IPR018000">
    <property type="entry name" value="Neurotransmitter_ion_chnl_CS"/>
</dbReference>
<keyword evidence="6 11" id="KW-0732">Signal</keyword>
<feature type="signal peptide" evidence="11">
    <location>
        <begin position="1"/>
        <end position="22"/>
    </location>
</feature>
<keyword evidence="8 11" id="KW-0406">Ion transport</keyword>
<evidence type="ECO:0000256" key="10">
    <source>
        <dbReference type="ARBA" id="ARBA00023303"/>
    </source>
</evidence>
<dbReference type="InterPro" id="IPR006202">
    <property type="entry name" value="Neur_chan_lig-bd"/>
</dbReference>
<keyword evidence="9 11" id="KW-0472">Membrane</keyword>
<evidence type="ECO:0000313" key="14">
    <source>
        <dbReference type="EnsemblMetazoa" id="G24877.1:cds"/>
    </source>
</evidence>
<accession>A0A8W8KWD3</accession>
<dbReference type="OrthoDB" id="407674at2759"/>
<evidence type="ECO:0000313" key="15">
    <source>
        <dbReference type="Proteomes" id="UP000005408"/>
    </source>
</evidence>
<dbReference type="PRINTS" id="PR00253">
    <property type="entry name" value="GABAARECEPTR"/>
</dbReference>
<dbReference type="SUPFAM" id="SSF63712">
    <property type="entry name" value="Nicotinic receptor ligand binding domain-like"/>
    <property type="match status" value="1"/>
</dbReference>
<feature type="chain" id="PRO_5036515619" description="Glycine receptor subunit alphaZ1" evidence="11">
    <location>
        <begin position="23"/>
        <end position="419"/>
    </location>
</feature>
<dbReference type="InterPro" id="IPR038050">
    <property type="entry name" value="Neuro_actylchol_rec"/>
</dbReference>
<keyword evidence="7 11" id="KW-1133">Transmembrane helix</keyword>
<comment type="similarity">
    <text evidence="11">Belongs to the ligand-gated ion channel (TC 1.A.9) family.</text>
</comment>
<keyword evidence="15" id="KW-1185">Reference proteome</keyword>
<feature type="transmembrane region" description="Helical" evidence="11">
    <location>
        <begin position="385"/>
        <end position="404"/>
    </location>
</feature>